<proteinExistence type="predicted"/>
<accession>A0A6J6K0T6</accession>
<dbReference type="AlphaFoldDB" id="A0A6J6K0T6"/>
<dbReference type="Gene3D" id="1.20.1080.10">
    <property type="entry name" value="Glycerol uptake facilitator protein"/>
    <property type="match status" value="2"/>
</dbReference>
<dbReference type="PANTHER" id="PTHR45724:SF13">
    <property type="entry name" value="AQUAPORIN NIP1-1-RELATED"/>
    <property type="match status" value="1"/>
</dbReference>
<gene>
    <name evidence="7" type="ORF">UFOPK2166_00388</name>
</gene>
<evidence type="ECO:0000256" key="1">
    <source>
        <dbReference type="ARBA" id="ARBA00004141"/>
    </source>
</evidence>
<feature type="transmembrane region" description="Helical" evidence="6">
    <location>
        <begin position="33"/>
        <end position="56"/>
    </location>
</feature>
<feature type="transmembrane region" description="Helical" evidence="6">
    <location>
        <begin position="152"/>
        <end position="173"/>
    </location>
</feature>
<keyword evidence="3 6" id="KW-0812">Transmembrane</keyword>
<sequence>MIRRLAAEALGTGLLIVAVIGSGIMATNLTDDIALQLLCNAVATGGALVALILIFAPVSGASFNPAVGIVGALLGEVSWKQTALYAVAQTVGGCLGAMTANVMFEHPVVELSTKAREGSNIYISEIVATVGLVLVIWGTIRANRSNLVPFTVAAWITGAYFFTSSTSLANPAVSIARSLSNSFAGIDPNSVPAFIAMQIIGAFLGYSIIRWIFVQESKS</sequence>
<keyword evidence="4 6" id="KW-1133">Transmembrane helix</keyword>
<dbReference type="EMBL" id="CAEZWB010000031">
    <property type="protein sequence ID" value="CAB4643421.1"/>
    <property type="molecule type" value="Genomic_DNA"/>
</dbReference>
<dbReference type="PANTHER" id="PTHR45724">
    <property type="entry name" value="AQUAPORIN NIP2-1"/>
    <property type="match status" value="1"/>
</dbReference>
<evidence type="ECO:0000256" key="3">
    <source>
        <dbReference type="ARBA" id="ARBA00022692"/>
    </source>
</evidence>
<evidence type="ECO:0000256" key="6">
    <source>
        <dbReference type="SAM" id="Phobius"/>
    </source>
</evidence>
<evidence type="ECO:0000256" key="5">
    <source>
        <dbReference type="ARBA" id="ARBA00023136"/>
    </source>
</evidence>
<dbReference type="InterPro" id="IPR000425">
    <property type="entry name" value="MIP"/>
</dbReference>
<dbReference type="SUPFAM" id="SSF81338">
    <property type="entry name" value="Aquaporin-like"/>
    <property type="match status" value="1"/>
</dbReference>
<keyword evidence="5 6" id="KW-0472">Membrane</keyword>
<name>A0A6J6K0T6_9ZZZZ</name>
<dbReference type="GO" id="GO:0015267">
    <property type="term" value="F:channel activity"/>
    <property type="evidence" value="ECO:0007669"/>
    <property type="project" value="InterPro"/>
</dbReference>
<protein>
    <submittedName>
        <fullName evidence="7">Unannotated protein</fullName>
    </submittedName>
</protein>
<reference evidence="7" key="1">
    <citation type="submission" date="2020-05" db="EMBL/GenBank/DDBJ databases">
        <authorList>
            <person name="Chiriac C."/>
            <person name="Salcher M."/>
            <person name="Ghai R."/>
            <person name="Kavagutti S V."/>
        </authorList>
    </citation>
    <scope>NUCLEOTIDE SEQUENCE</scope>
</reference>
<dbReference type="Pfam" id="PF00230">
    <property type="entry name" value="MIP"/>
    <property type="match status" value="1"/>
</dbReference>
<feature type="transmembrane region" description="Helical" evidence="6">
    <location>
        <begin position="7"/>
        <end position="27"/>
    </location>
</feature>
<feature type="transmembrane region" description="Helical" evidence="6">
    <location>
        <begin position="83"/>
        <end position="101"/>
    </location>
</feature>
<organism evidence="7">
    <name type="scientific">freshwater metagenome</name>
    <dbReference type="NCBI Taxonomy" id="449393"/>
    <lineage>
        <taxon>unclassified sequences</taxon>
        <taxon>metagenomes</taxon>
        <taxon>ecological metagenomes</taxon>
    </lineage>
</organism>
<comment type="subcellular location">
    <subcellularLocation>
        <location evidence="1">Membrane</location>
        <topology evidence="1">Multi-pass membrane protein</topology>
    </subcellularLocation>
</comment>
<evidence type="ECO:0000256" key="4">
    <source>
        <dbReference type="ARBA" id="ARBA00022989"/>
    </source>
</evidence>
<evidence type="ECO:0000256" key="2">
    <source>
        <dbReference type="ARBA" id="ARBA00022448"/>
    </source>
</evidence>
<feature type="transmembrane region" description="Helical" evidence="6">
    <location>
        <begin position="193"/>
        <end position="213"/>
    </location>
</feature>
<feature type="transmembrane region" description="Helical" evidence="6">
    <location>
        <begin position="121"/>
        <end position="140"/>
    </location>
</feature>
<dbReference type="PRINTS" id="PR00783">
    <property type="entry name" value="MINTRINSICP"/>
</dbReference>
<dbReference type="GO" id="GO:0016020">
    <property type="term" value="C:membrane"/>
    <property type="evidence" value="ECO:0007669"/>
    <property type="project" value="UniProtKB-SubCell"/>
</dbReference>
<dbReference type="InterPro" id="IPR034294">
    <property type="entry name" value="Aquaporin_transptr"/>
</dbReference>
<keyword evidence="2" id="KW-0813">Transport</keyword>
<evidence type="ECO:0000313" key="7">
    <source>
        <dbReference type="EMBL" id="CAB4643421.1"/>
    </source>
</evidence>
<dbReference type="InterPro" id="IPR023271">
    <property type="entry name" value="Aquaporin-like"/>
</dbReference>